<feature type="coiled-coil region" evidence="1">
    <location>
        <begin position="136"/>
        <end position="163"/>
    </location>
</feature>
<dbReference type="RefSeq" id="WP_103899352.1">
    <property type="nucleotide sequence ID" value="NZ_JALY01000336.1"/>
</dbReference>
<keyword evidence="3" id="KW-1185">Reference proteome</keyword>
<accession>A0A2S5E8U2</accession>
<dbReference type="EMBL" id="JALY01000336">
    <property type="protein sequence ID" value="POZ89553.1"/>
    <property type="molecule type" value="Genomic_DNA"/>
</dbReference>
<evidence type="ECO:0000313" key="3">
    <source>
        <dbReference type="Proteomes" id="UP000236950"/>
    </source>
</evidence>
<dbReference type="InterPro" id="IPR014055">
    <property type="entry name" value="CRISPR-assoc_prot_Csx11"/>
</dbReference>
<sequence>MYFEKIKSARQNILTGEIGALLHDIGKCHPNFVKTKSKENIRGLPHHARDIDKFLDDYLVRYIKDEKFKFKINNIESGIYSLITKHHDKDEDLKDPKYQLVKLLKTCDHKDSADDKGIVRRQQGLDNTIISSPFGYQKEKIDLTSLQKRFDDLQDNLKGLFKNYIYDELDLSCFRKGLLNNLKTTFSHALGETRIPSNDVTLWDHSYSTASLFKSVLCEIALDEEPDPGELQWRALGFCWDGIGFINKGKKIADILKRNEIIEETKIELKEKFEDEIPIGNAIYEDINGVYFTFPTLKDDNAKELAKECAEESLKILRDKSDNEIWPFFTLSKPSRTLTILSSELKSAAEKRDIPKMSPMLFVENGEKQIGSNPDIPLPETDEDRKDVCPVCRMRTKPVSNERCDICEKRRKGRLQDWFNNRENTIWTDEVADKNNRVALLSLNFNLDKWLDGTMIGTIFSQTFEEWLNKAEEPLHEVVEKWKKEIRNDIDKKEETIKNMEKAKLKESAKKNLEKFIKGKEELEKQQNQLTFVLKPQKEVIYKLLGLVLNWWNTRSQKSKDNDKQKIAKILDTFFEDIKVVSDKDKNGIYIEDLMENLRLLIEPKPFNVTNLQRWFFTQNPSPARIYRIWKETEEFFELIIKEIINKIYSNKWGRLKFSIDNNNLKSKLKQGEELKENTPYLIKKEELNPQNLLVLHTKNGEFYTIESLDKFKSEDETGENAVCEALKQGFNYLALEDKPNENLLKEEIEPNNIKTEEYIPLIEINKSPLSLRMIVPASDAIKILELISKLYNERFEKVLGKLPLNAKLLVTNRKFPLYVLLDAEKRMLAGSGFTKAIPTNIWWNVDSLRNEGFYGYYSMKKREEGKYTLDDLSSLSKGKIYQILPGYFDFELLLGTTDRYNIYYEGENRGDRDYKLFSKRPYYQYQFSELLELWDILTANISTSQINFIEESFITKLREWRNIEDNNKEDIFKEFAVATLEDAFGKKWDELSEETRFLLINSSQNKALLDTIILFRHILKEGVEEK</sequence>
<dbReference type="NCBIfam" id="TIGR02682">
    <property type="entry name" value="cas_csx11"/>
    <property type="match status" value="1"/>
</dbReference>
<organism evidence="2 3">
    <name type="scientific">Petrotoga halophila DSM 16923</name>
    <dbReference type="NCBI Taxonomy" id="1122953"/>
    <lineage>
        <taxon>Bacteria</taxon>
        <taxon>Thermotogati</taxon>
        <taxon>Thermotogota</taxon>
        <taxon>Thermotogae</taxon>
        <taxon>Petrotogales</taxon>
        <taxon>Petrotogaceae</taxon>
        <taxon>Petrotoga</taxon>
    </lineage>
</organism>
<gene>
    <name evidence="2" type="ORF">AA81_13550</name>
</gene>
<protein>
    <recommendedName>
        <fullName evidence="4">CRISPR-associated protein Csx11</fullName>
    </recommendedName>
</protein>
<keyword evidence="1" id="KW-0175">Coiled coil</keyword>
<comment type="caution">
    <text evidence="2">The sequence shown here is derived from an EMBL/GenBank/DDBJ whole genome shotgun (WGS) entry which is preliminary data.</text>
</comment>
<evidence type="ECO:0000313" key="2">
    <source>
        <dbReference type="EMBL" id="POZ89553.1"/>
    </source>
</evidence>
<dbReference type="Proteomes" id="UP000236950">
    <property type="component" value="Unassembled WGS sequence"/>
</dbReference>
<evidence type="ECO:0000256" key="1">
    <source>
        <dbReference type="SAM" id="Coils"/>
    </source>
</evidence>
<proteinExistence type="predicted"/>
<name>A0A2S5E8U2_9BACT</name>
<feature type="coiled-coil region" evidence="1">
    <location>
        <begin position="483"/>
        <end position="526"/>
    </location>
</feature>
<dbReference type="AlphaFoldDB" id="A0A2S5E8U2"/>
<evidence type="ECO:0008006" key="4">
    <source>
        <dbReference type="Google" id="ProtNLM"/>
    </source>
</evidence>
<reference evidence="2 3" key="1">
    <citation type="submission" date="2014-01" db="EMBL/GenBank/DDBJ databases">
        <title>Comparative genomics of Petrotoga.</title>
        <authorList>
            <person name="Chow K."/>
            <person name="Charchuk R."/>
            <person name="Nesbo C.L."/>
        </authorList>
    </citation>
    <scope>NUCLEOTIDE SEQUENCE [LARGE SCALE GENOMIC DNA]</scope>
    <source>
        <strain evidence="2 3">DSM 16923</strain>
    </source>
</reference>